<keyword evidence="12" id="KW-1185">Reference proteome</keyword>
<feature type="domain" description="FAE" evidence="9">
    <location>
        <begin position="43"/>
        <end position="329"/>
    </location>
</feature>
<feature type="transmembrane region" description="Helical" evidence="7">
    <location>
        <begin position="623"/>
        <end position="647"/>
    </location>
</feature>
<keyword evidence="7" id="KW-1133">Transmembrane helix</keyword>
<dbReference type="InterPro" id="IPR016039">
    <property type="entry name" value="Thiolase-like"/>
</dbReference>
<feature type="transmembrane region" description="Helical" evidence="7">
    <location>
        <begin position="20"/>
        <end position="43"/>
    </location>
</feature>
<reference evidence="11 12" key="1">
    <citation type="submission" date="2024-12" db="EMBL/GenBank/DDBJ databases">
        <title>The unique morphological basis and parallel evolutionary history of personate flowers in Penstemon.</title>
        <authorList>
            <person name="Depatie T.H."/>
            <person name="Wessinger C.A."/>
        </authorList>
    </citation>
    <scope>NUCLEOTIDE SEQUENCE [LARGE SCALE GENOMIC DNA]</scope>
    <source>
        <strain evidence="11">WTNN_2</strain>
        <tissue evidence="11">Leaf</tissue>
    </source>
</reference>
<keyword evidence="7" id="KW-0472">Membrane</keyword>
<dbReference type="EC" id="2.3.1.199" evidence="3"/>
<evidence type="ECO:0000313" key="11">
    <source>
        <dbReference type="EMBL" id="KAL3814481.1"/>
    </source>
</evidence>
<evidence type="ECO:0000259" key="8">
    <source>
        <dbReference type="Pfam" id="PF02797"/>
    </source>
</evidence>
<dbReference type="AlphaFoldDB" id="A0ABD3RTP2"/>
<evidence type="ECO:0000256" key="5">
    <source>
        <dbReference type="ARBA" id="ARBA00023315"/>
    </source>
</evidence>
<gene>
    <name evidence="11" type="ORF">ACJIZ3_015749</name>
</gene>
<keyword evidence="5" id="KW-0012">Acyltransferase</keyword>
<feature type="domain" description="Chalcone/stilbene synthase C-terminal" evidence="8">
    <location>
        <begin position="726"/>
        <end position="781"/>
    </location>
</feature>
<comment type="caution">
    <text evidence="11">The sequence shown here is derived from an EMBL/GenBank/DDBJ whole genome shotgun (WGS) entry which is preliminary data.</text>
</comment>
<dbReference type="Pfam" id="PF02797">
    <property type="entry name" value="Chal_sti_synt_C"/>
    <property type="match status" value="1"/>
</dbReference>
<evidence type="ECO:0000256" key="2">
    <source>
        <dbReference type="ARBA" id="ARBA00005531"/>
    </source>
</evidence>
<dbReference type="Gene3D" id="3.40.47.10">
    <property type="match status" value="2"/>
</dbReference>
<dbReference type="Pfam" id="PF08392">
    <property type="entry name" value="FAE1_CUT1_RppA"/>
    <property type="match status" value="2"/>
</dbReference>
<dbReference type="InterPro" id="IPR013601">
    <property type="entry name" value="FAE1_typ3_polyketide_synth"/>
</dbReference>
<comment type="similarity">
    <text evidence="2">Belongs to the thiolase-like superfamily. Chalcone/stilbene synthases family.</text>
</comment>
<feature type="domain" description="Beta-ketoacyl-[acyl-carrier-protein] synthase III C-terminal" evidence="10">
    <location>
        <begin position="342"/>
        <end position="422"/>
    </location>
</feature>
<evidence type="ECO:0000256" key="6">
    <source>
        <dbReference type="ARBA" id="ARBA00047375"/>
    </source>
</evidence>
<sequence>MVSTSVNLSLSEYTNIITQSFPLAYLQLLAAATTLLLTIYFIFSRSRCIYLIDFCCYQPPASLRASTAKLIEHLEICGYHERGALDFQAKVAERSCIGCDSCFPLSLHEIPPNKSLSSTLKETETILFTVVEDLLNKHRINPKNIDILVSNCSIFCPTPSITAMIINKFGLRSNIKSVSLSGMGCSAGLVAISLAKDLLKVHENSLALVLSMEAVTSSGYDGKVKSMLLANTLFRMGGVAVLLSNKKNDKLKSKYKLQNLIRTHMGSDDESYQSVFQKGDDTGYVGVSLSRSILRVAANALKTNITELGPYVLPFSEQFLYGWSLITRKKEIYIPNFKKAFEHFCIHAGGKAVIDAVQERLRLSREDGEASRMTLHRFGNTSSSSVWYELGYLEAKGKVKKGDRVWQIGFGSGFKCNSAVWECISELDPNMRNAWSDKIHLYPIQIPDVHLIDDQLPVVEIQWSEEFISSHQTSGNQDYNSQYESALLELLRPRMIGGLSASSAEMALAQKNFSLSEYTTIISNTFPLAYLQFLTAAALLIIVYFLSRPRCIYLIDFSCYLPPAHLRASSANLIEHFEICGYYERFVFRSNVYSVSLSGMGCSAGLVAISLAKDLLKVHRNSLALVLSMEASMLLANTLFRMGGVAILLSNKKHDKSVYHKSDDTGYVGVLLSTYLLGVAGNALKINITELGPYVPFSEQLLFGWSLITRKKEIYVPNFKKAFKHFCIHAGGKAVIDAVQERLSLSREDGEASRMTLHRFDNISSSSVWYELGYLEAKGRVKKGERVAVWECFSELHPNMRNAWSDVIHLYPIQIPDVADH</sequence>
<keyword evidence="7" id="KW-0812">Transmembrane</keyword>
<comment type="catalytic activity">
    <reaction evidence="6">
        <text>a very-long-chain acyl-CoA + malonyl-CoA + H(+) = a very-long-chain 3-oxoacyl-CoA + CO2 + CoA</text>
        <dbReference type="Rhea" id="RHEA:32727"/>
        <dbReference type="ChEBI" id="CHEBI:15378"/>
        <dbReference type="ChEBI" id="CHEBI:16526"/>
        <dbReference type="ChEBI" id="CHEBI:57287"/>
        <dbReference type="ChEBI" id="CHEBI:57384"/>
        <dbReference type="ChEBI" id="CHEBI:90725"/>
        <dbReference type="ChEBI" id="CHEBI:90736"/>
        <dbReference type="EC" id="2.3.1.199"/>
    </reaction>
</comment>
<keyword evidence="4" id="KW-0808">Transferase</keyword>
<feature type="transmembrane region" description="Helical" evidence="7">
    <location>
        <begin position="528"/>
        <end position="547"/>
    </location>
</feature>
<accession>A0ABD3RTP2</accession>
<dbReference type="Proteomes" id="UP001634393">
    <property type="component" value="Unassembled WGS sequence"/>
</dbReference>
<feature type="domain" description="FAE" evidence="9">
    <location>
        <begin position="584"/>
        <end position="656"/>
    </location>
</feature>
<organism evidence="11 12">
    <name type="scientific">Penstemon smallii</name>
    <dbReference type="NCBI Taxonomy" id="265156"/>
    <lineage>
        <taxon>Eukaryota</taxon>
        <taxon>Viridiplantae</taxon>
        <taxon>Streptophyta</taxon>
        <taxon>Embryophyta</taxon>
        <taxon>Tracheophyta</taxon>
        <taxon>Spermatophyta</taxon>
        <taxon>Magnoliopsida</taxon>
        <taxon>eudicotyledons</taxon>
        <taxon>Gunneridae</taxon>
        <taxon>Pentapetalae</taxon>
        <taxon>asterids</taxon>
        <taxon>lamiids</taxon>
        <taxon>Lamiales</taxon>
        <taxon>Plantaginaceae</taxon>
        <taxon>Cheloneae</taxon>
        <taxon>Penstemon</taxon>
    </lineage>
</organism>
<evidence type="ECO:0000256" key="4">
    <source>
        <dbReference type="ARBA" id="ARBA00022679"/>
    </source>
</evidence>
<dbReference type="PANTHER" id="PTHR31561">
    <property type="entry name" value="3-KETOACYL-COA SYNTHASE"/>
    <property type="match status" value="1"/>
</dbReference>
<evidence type="ECO:0000259" key="9">
    <source>
        <dbReference type="Pfam" id="PF08392"/>
    </source>
</evidence>
<comment type="pathway">
    <text evidence="1">Lipid metabolism; fatty acid biosynthesis.</text>
</comment>
<dbReference type="CDD" id="cd00831">
    <property type="entry name" value="CHS_like"/>
    <property type="match status" value="1"/>
</dbReference>
<evidence type="ECO:0000259" key="10">
    <source>
        <dbReference type="Pfam" id="PF08541"/>
    </source>
</evidence>
<evidence type="ECO:0000313" key="12">
    <source>
        <dbReference type="Proteomes" id="UP001634393"/>
    </source>
</evidence>
<dbReference type="SUPFAM" id="SSF53901">
    <property type="entry name" value="Thiolase-like"/>
    <property type="match status" value="4"/>
</dbReference>
<dbReference type="InterPro" id="IPR012328">
    <property type="entry name" value="Chalcone/stilbene_synt_C"/>
</dbReference>
<evidence type="ECO:0000256" key="7">
    <source>
        <dbReference type="SAM" id="Phobius"/>
    </source>
</evidence>
<proteinExistence type="inferred from homology"/>
<dbReference type="GO" id="GO:0009922">
    <property type="term" value="F:fatty acid elongase activity"/>
    <property type="evidence" value="ECO:0007669"/>
    <property type="project" value="UniProtKB-EC"/>
</dbReference>
<evidence type="ECO:0000256" key="1">
    <source>
        <dbReference type="ARBA" id="ARBA00005194"/>
    </source>
</evidence>
<dbReference type="InterPro" id="IPR012392">
    <property type="entry name" value="3-ktacl-CoA_syn"/>
</dbReference>
<feature type="transmembrane region" description="Helical" evidence="7">
    <location>
        <begin position="592"/>
        <end position="611"/>
    </location>
</feature>
<dbReference type="EMBL" id="JBJXBP010000008">
    <property type="protein sequence ID" value="KAL3814481.1"/>
    <property type="molecule type" value="Genomic_DNA"/>
</dbReference>
<evidence type="ECO:0000256" key="3">
    <source>
        <dbReference type="ARBA" id="ARBA00012307"/>
    </source>
</evidence>
<protein>
    <recommendedName>
        <fullName evidence="3">very-long-chain 3-oxoacyl-CoA synthase</fullName>
        <ecNumber evidence="3">2.3.1.199</ecNumber>
    </recommendedName>
</protein>
<dbReference type="Pfam" id="PF08541">
    <property type="entry name" value="ACP_syn_III_C"/>
    <property type="match status" value="1"/>
</dbReference>
<dbReference type="InterPro" id="IPR013747">
    <property type="entry name" value="ACP_syn_III_C"/>
</dbReference>
<name>A0ABD3RTP2_9LAMI</name>